<feature type="region of interest" description="Disordered" evidence="1">
    <location>
        <begin position="13"/>
        <end position="51"/>
    </location>
</feature>
<reference evidence="2" key="1">
    <citation type="submission" date="2018-05" db="EMBL/GenBank/DDBJ databases">
        <authorList>
            <person name="Lanie J.A."/>
            <person name="Ng W.-L."/>
            <person name="Kazmierczak K.M."/>
            <person name="Andrzejewski T.M."/>
            <person name="Davidsen T.M."/>
            <person name="Wayne K.J."/>
            <person name="Tettelin H."/>
            <person name="Glass J.I."/>
            <person name="Rusch D."/>
            <person name="Podicherti R."/>
            <person name="Tsui H.-C.T."/>
            <person name="Winkler M.E."/>
        </authorList>
    </citation>
    <scope>NUCLEOTIDE SEQUENCE</scope>
</reference>
<accession>A0A383EPB2</accession>
<evidence type="ECO:0000256" key="1">
    <source>
        <dbReference type="SAM" id="MobiDB-lite"/>
    </source>
</evidence>
<feature type="compositionally biased region" description="Polar residues" evidence="1">
    <location>
        <begin position="13"/>
        <end position="26"/>
    </location>
</feature>
<gene>
    <name evidence="2" type="ORF">METZ01_LOCUS511616</name>
</gene>
<organism evidence="2">
    <name type="scientific">marine metagenome</name>
    <dbReference type="NCBI Taxonomy" id="408172"/>
    <lineage>
        <taxon>unclassified sequences</taxon>
        <taxon>metagenomes</taxon>
        <taxon>ecological metagenomes</taxon>
    </lineage>
</organism>
<evidence type="ECO:0000313" key="2">
    <source>
        <dbReference type="EMBL" id="SVE58762.1"/>
    </source>
</evidence>
<feature type="non-terminal residue" evidence="2">
    <location>
        <position position="1"/>
    </location>
</feature>
<sequence length="83" mass="9461">VFFIFIRCVQQGEQQMQDNPRNNQSRDPVPYPTSDIGKPHRWQDGKHLGSTNQFMHRVRHSNWGISDHAALISSSGTSGDVAW</sequence>
<feature type="non-terminal residue" evidence="2">
    <location>
        <position position="83"/>
    </location>
</feature>
<protein>
    <submittedName>
        <fullName evidence="2">Uncharacterized protein</fullName>
    </submittedName>
</protein>
<proteinExistence type="predicted"/>
<feature type="compositionally biased region" description="Basic and acidic residues" evidence="1">
    <location>
        <begin position="37"/>
        <end position="47"/>
    </location>
</feature>
<dbReference type="EMBL" id="UINC01227747">
    <property type="protein sequence ID" value="SVE58762.1"/>
    <property type="molecule type" value="Genomic_DNA"/>
</dbReference>
<dbReference type="AlphaFoldDB" id="A0A383EPB2"/>
<name>A0A383EPB2_9ZZZZ</name>